<dbReference type="EMBL" id="AGSI01000007">
    <property type="protein sequence ID" value="EIE23823.1"/>
    <property type="molecule type" value="Genomic_DNA"/>
</dbReference>
<dbReference type="GeneID" id="17041758"/>
<dbReference type="KEGG" id="csl:COCSUDRAFT_83698"/>
<evidence type="ECO:0000256" key="4">
    <source>
        <dbReference type="ARBA" id="ARBA00047512"/>
    </source>
</evidence>
<evidence type="ECO:0000259" key="5">
    <source>
        <dbReference type="PROSITE" id="PS51704"/>
    </source>
</evidence>
<dbReference type="PANTHER" id="PTHR22958">
    <property type="entry name" value="GLYCEROPHOSPHORYL DIESTER PHOSPHODIESTERASE"/>
    <property type="match status" value="1"/>
</dbReference>
<evidence type="ECO:0000256" key="3">
    <source>
        <dbReference type="ARBA" id="ARBA00022801"/>
    </source>
</evidence>
<keyword evidence="2" id="KW-0319">Glycerol metabolism</keyword>
<dbReference type="PROSITE" id="PS51704">
    <property type="entry name" value="GP_PDE"/>
    <property type="match status" value="1"/>
</dbReference>
<sequence length="679" mass="73558">MSVQVVFRVSTGSFLDGDAPGTGGAIDISRKLSLVGSIPELGAWFPFIYRYCANGNRQSPTTRPLVWDLVHRTCSEPPAKGVVEDLFEPTSENCDSGWVTQAGVGAFQLRVGQPPGSKEPLVVLENGCCDDEVKVQLYEARPGDPAVPQGKAFATISSEDLGLPPHGEASFSGRQDDFGGDGIIFYMNGQSLDALAFRVDVTAKKDGRLIARAFVSTPTVLPLQGAIAAALVSPNLEQVGVFKAGFLVVTSLEHPYNNLGDLQRAKWSPTAASLLGTLDIGHRGSGASKGRGRSVRENTVLSFQKAATSMVDFIEFDVHVTADGEVVVHHDFDVKLSIGSEVVRLGIPALSYGQLKSKEFTHAMAANGKHASMLRGQRSHNERHLKRNMSSAEDILRSQLKPSIGSPEAVIINASPNESSWLIADRIATLREAFHDTPPWLGLNIELKYPTDAELAAMPTRWYSRNYFCDSVLRARSLSVVLEEGHKRKIIFSSFDPDCATLLSLKCARYPVFFLTCAGSKHYADPRMNSLEAALIFAKSSKLQGVVAEAVPHVLKRLKDVVDQFHRAGLFFFTFGDANNAMEHYSAQREAGVDAIILDDTARLAKITGKKVSLFHRPLQAPAALDEVAYTAESLAVNQQPALLARLSLGGPLSTVRSGELMQRAPSSPLDIKMSRSSS</sequence>
<dbReference type="SUPFAM" id="SSF51695">
    <property type="entry name" value="PLC-like phosphodiesterases"/>
    <property type="match status" value="1"/>
</dbReference>
<dbReference type="GO" id="GO:0006071">
    <property type="term" value="P:glycerol metabolic process"/>
    <property type="evidence" value="ECO:0007669"/>
    <property type="project" value="UniProtKB-KW"/>
</dbReference>
<dbReference type="Gene3D" id="3.20.20.190">
    <property type="entry name" value="Phosphatidylinositol (PI) phosphodiesterase"/>
    <property type="match status" value="1"/>
</dbReference>
<dbReference type="RefSeq" id="XP_005648367.1">
    <property type="nucleotide sequence ID" value="XM_005648310.1"/>
</dbReference>
<keyword evidence="3" id="KW-0378">Hydrolase</keyword>
<evidence type="ECO:0000256" key="2">
    <source>
        <dbReference type="ARBA" id="ARBA00022798"/>
    </source>
</evidence>
<dbReference type="PANTHER" id="PTHR22958:SF1">
    <property type="entry name" value="GLYCEROPHOSPHOCHOLINE PHOSPHODIESTERASE GPCPD1"/>
    <property type="match status" value="1"/>
</dbReference>
<proteinExistence type="predicted"/>
<dbReference type="Proteomes" id="UP000007264">
    <property type="component" value="Unassembled WGS sequence"/>
</dbReference>
<dbReference type="AlphaFoldDB" id="I0YZK4"/>
<gene>
    <name evidence="6" type="ORF">COCSUDRAFT_83698</name>
</gene>
<organism evidence="6 7">
    <name type="scientific">Coccomyxa subellipsoidea (strain C-169)</name>
    <name type="common">Green microalga</name>
    <dbReference type="NCBI Taxonomy" id="574566"/>
    <lineage>
        <taxon>Eukaryota</taxon>
        <taxon>Viridiplantae</taxon>
        <taxon>Chlorophyta</taxon>
        <taxon>core chlorophytes</taxon>
        <taxon>Trebouxiophyceae</taxon>
        <taxon>Trebouxiophyceae incertae sedis</taxon>
        <taxon>Coccomyxaceae</taxon>
        <taxon>Coccomyxa</taxon>
        <taxon>Coccomyxa subellipsoidea</taxon>
    </lineage>
</organism>
<dbReference type="eggNOG" id="KOG2421">
    <property type="taxonomic scope" value="Eukaryota"/>
</dbReference>
<dbReference type="InterPro" id="IPR030395">
    <property type="entry name" value="GP_PDE_dom"/>
</dbReference>
<name>I0YZK4_COCSC</name>
<dbReference type="CDD" id="cd08572">
    <property type="entry name" value="GDPD_GDE5_like"/>
    <property type="match status" value="1"/>
</dbReference>
<accession>I0YZK4</accession>
<evidence type="ECO:0000313" key="7">
    <source>
        <dbReference type="Proteomes" id="UP000007264"/>
    </source>
</evidence>
<dbReference type="GO" id="GO:0046475">
    <property type="term" value="P:glycerophospholipid catabolic process"/>
    <property type="evidence" value="ECO:0007669"/>
    <property type="project" value="TreeGrafter"/>
</dbReference>
<comment type="caution">
    <text evidence="6">The sequence shown here is derived from an EMBL/GenBank/DDBJ whole genome shotgun (WGS) entry which is preliminary data.</text>
</comment>
<keyword evidence="7" id="KW-1185">Reference proteome</keyword>
<dbReference type="STRING" id="574566.I0YZK4"/>
<dbReference type="InterPro" id="IPR051578">
    <property type="entry name" value="GDPD"/>
</dbReference>
<comment type="catalytic activity">
    <reaction evidence="4">
        <text>a sn-glycero-3-phosphodiester + H2O = an alcohol + sn-glycerol 3-phosphate + H(+)</text>
        <dbReference type="Rhea" id="RHEA:12969"/>
        <dbReference type="ChEBI" id="CHEBI:15377"/>
        <dbReference type="ChEBI" id="CHEBI:15378"/>
        <dbReference type="ChEBI" id="CHEBI:30879"/>
        <dbReference type="ChEBI" id="CHEBI:57597"/>
        <dbReference type="ChEBI" id="CHEBI:83408"/>
        <dbReference type="EC" id="3.1.4.46"/>
    </reaction>
</comment>
<evidence type="ECO:0000313" key="6">
    <source>
        <dbReference type="EMBL" id="EIE23823.1"/>
    </source>
</evidence>
<evidence type="ECO:0000256" key="1">
    <source>
        <dbReference type="ARBA" id="ARBA00012247"/>
    </source>
</evidence>
<reference evidence="6 7" key="1">
    <citation type="journal article" date="2012" name="Genome Biol.">
        <title>The genome of the polar eukaryotic microalga coccomyxa subellipsoidea reveals traits of cold adaptation.</title>
        <authorList>
            <person name="Blanc G."/>
            <person name="Agarkova I."/>
            <person name="Grimwood J."/>
            <person name="Kuo A."/>
            <person name="Brueggeman A."/>
            <person name="Dunigan D."/>
            <person name="Gurnon J."/>
            <person name="Ladunga I."/>
            <person name="Lindquist E."/>
            <person name="Lucas S."/>
            <person name="Pangilinan J."/>
            <person name="Proschold T."/>
            <person name="Salamov A."/>
            <person name="Schmutz J."/>
            <person name="Weeks D."/>
            <person name="Yamada T."/>
            <person name="Claverie J.M."/>
            <person name="Grigoriev I."/>
            <person name="Van Etten J."/>
            <person name="Lomsadze A."/>
            <person name="Borodovsky M."/>
        </authorList>
    </citation>
    <scope>NUCLEOTIDE SEQUENCE [LARGE SCALE GENOMIC DNA]</scope>
    <source>
        <strain evidence="6 7">C-169</strain>
    </source>
</reference>
<dbReference type="GO" id="GO:0008889">
    <property type="term" value="F:glycerophosphodiester phosphodiesterase activity"/>
    <property type="evidence" value="ECO:0007669"/>
    <property type="project" value="UniProtKB-EC"/>
</dbReference>
<dbReference type="OrthoDB" id="1058301at2759"/>
<dbReference type="Pfam" id="PF03009">
    <property type="entry name" value="GDPD"/>
    <property type="match status" value="1"/>
</dbReference>
<dbReference type="EC" id="3.1.4.46" evidence="1"/>
<feature type="domain" description="GP-PDE" evidence="5">
    <location>
        <begin position="277"/>
        <end position="608"/>
    </location>
</feature>
<dbReference type="InterPro" id="IPR017946">
    <property type="entry name" value="PLC-like_Pdiesterase_TIM-brl"/>
</dbReference>
<protein>
    <recommendedName>
        <fullName evidence="1">glycerophosphodiester phosphodiesterase</fullName>
        <ecNumber evidence="1">3.1.4.46</ecNumber>
    </recommendedName>
</protein>